<keyword evidence="2" id="KW-1185">Reference proteome</keyword>
<organism evidence="1 2">
    <name type="scientific">Phaeobacter porticola</name>
    <dbReference type="NCBI Taxonomy" id="1844006"/>
    <lineage>
        <taxon>Bacteria</taxon>
        <taxon>Pseudomonadati</taxon>
        <taxon>Pseudomonadota</taxon>
        <taxon>Alphaproteobacteria</taxon>
        <taxon>Rhodobacterales</taxon>
        <taxon>Roseobacteraceae</taxon>
        <taxon>Phaeobacter</taxon>
    </lineage>
</organism>
<sequence length="139" mass="15713">MAQVQRARPHMFDVTPEEISRLVCCFYARIRVDNVLGPVFSAAIEDWPAHEAKILAFWRGAILREPGYEGNPMQVHLSNSEILPEHFPRWLELFRDTANRELKPETAAAFANLADRIGNGLSYGIENFRKPEGAPPVLA</sequence>
<dbReference type="InterPro" id="IPR009050">
    <property type="entry name" value="Globin-like_sf"/>
</dbReference>
<dbReference type="CDD" id="cd08916">
    <property type="entry name" value="TrHb3_P"/>
    <property type="match status" value="1"/>
</dbReference>
<dbReference type="OrthoDB" id="25954at2"/>
<dbReference type="InterPro" id="IPR012292">
    <property type="entry name" value="Globin/Proto"/>
</dbReference>
<gene>
    <name evidence="1" type="ORF">PhaeoP97_00045</name>
</gene>
<evidence type="ECO:0000313" key="2">
    <source>
        <dbReference type="Proteomes" id="UP000183859"/>
    </source>
</evidence>
<accession>A0A1L3I069</accession>
<dbReference type="KEGG" id="php:PhaeoP97_00045"/>
<dbReference type="EMBL" id="CP016364">
    <property type="protein sequence ID" value="APG45503.1"/>
    <property type="molecule type" value="Genomic_DNA"/>
</dbReference>
<protein>
    <submittedName>
        <fullName evidence="1">Hemoglobin, trunc</fullName>
    </submittedName>
</protein>
<reference evidence="2" key="1">
    <citation type="submission" date="2016-07" db="EMBL/GenBank/DDBJ databases">
        <title>Phaeobacter portensis sp. nov., a tropodithietic acid producing bacterium isolated from a German harbor.</title>
        <authorList>
            <person name="Freese H.M."/>
            <person name="Bunk B."/>
            <person name="Breider S."/>
            <person name="Brinkhoff T."/>
        </authorList>
    </citation>
    <scope>NUCLEOTIDE SEQUENCE [LARGE SCALE GENOMIC DNA]</scope>
    <source>
        <strain evidence="2">P97</strain>
    </source>
</reference>
<name>A0A1L3I069_9RHOB</name>
<dbReference type="AlphaFoldDB" id="A0A1L3I069"/>
<proteinExistence type="predicted"/>
<dbReference type="Proteomes" id="UP000183859">
    <property type="component" value="Chromosome"/>
</dbReference>
<dbReference type="RefSeq" id="WP_072503355.1">
    <property type="nucleotide sequence ID" value="NZ_CP016364.1"/>
</dbReference>
<dbReference type="GO" id="GO:0020037">
    <property type="term" value="F:heme binding"/>
    <property type="evidence" value="ECO:0007669"/>
    <property type="project" value="InterPro"/>
</dbReference>
<dbReference type="STRING" id="1844006.PhaeoP97_00045"/>
<dbReference type="GO" id="GO:0019825">
    <property type="term" value="F:oxygen binding"/>
    <property type="evidence" value="ECO:0007669"/>
    <property type="project" value="InterPro"/>
</dbReference>
<dbReference type="SUPFAM" id="SSF46458">
    <property type="entry name" value="Globin-like"/>
    <property type="match status" value="1"/>
</dbReference>
<evidence type="ECO:0000313" key="1">
    <source>
        <dbReference type="EMBL" id="APG45503.1"/>
    </source>
</evidence>
<dbReference type="Gene3D" id="1.10.490.10">
    <property type="entry name" value="Globins"/>
    <property type="match status" value="1"/>
</dbReference>